<proteinExistence type="predicted"/>
<sequence length="129" mass="13978">MGQFKQYVESYNPPRLHRAIQVVVPLAFVVKAAVNPTLENVLWAASLVVLILPFGIAPEAHAARMAALDRRPILSVVFMSLVLAAGLFAMLVEILGLTRTTSILIAVPVALAAPLSSVVRRRERPRGSE</sequence>
<name>A0A4R8CBL7_9ACTN</name>
<keyword evidence="1" id="KW-1133">Transmembrane helix</keyword>
<evidence type="ECO:0000256" key="1">
    <source>
        <dbReference type="SAM" id="Phobius"/>
    </source>
</evidence>
<accession>A0A4R8CBL7</accession>
<organism evidence="2 3">
    <name type="scientific">Kribbella pratensis</name>
    <dbReference type="NCBI Taxonomy" id="2512112"/>
    <lineage>
        <taxon>Bacteria</taxon>
        <taxon>Bacillati</taxon>
        <taxon>Actinomycetota</taxon>
        <taxon>Actinomycetes</taxon>
        <taxon>Propionibacteriales</taxon>
        <taxon>Kribbellaceae</taxon>
        <taxon>Kribbella</taxon>
    </lineage>
</organism>
<keyword evidence="1" id="KW-0472">Membrane</keyword>
<feature type="transmembrane region" description="Helical" evidence="1">
    <location>
        <begin position="41"/>
        <end position="61"/>
    </location>
</feature>
<dbReference type="Proteomes" id="UP000295146">
    <property type="component" value="Unassembled WGS sequence"/>
</dbReference>
<keyword evidence="3" id="KW-1185">Reference proteome</keyword>
<comment type="caution">
    <text evidence="2">The sequence shown here is derived from an EMBL/GenBank/DDBJ whole genome shotgun (WGS) entry which is preliminary data.</text>
</comment>
<protein>
    <submittedName>
        <fullName evidence="2">Uncharacterized protein</fullName>
    </submittedName>
</protein>
<gene>
    <name evidence="2" type="ORF">EV653_5032</name>
</gene>
<reference evidence="2 3" key="1">
    <citation type="submission" date="2019-03" db="EMBL/GenBank/DDBJ databases">
        <title>Genomic Encyclopedia of Type Strains, Phase III (KMG-III): the genomes of soil and plant-associated and newly described type strains.</title>
        <authorList>
            <person name="Whitman W."/>
        </authorList>
    </citation>
    <scope>NUCLEOTIDE SEQUENCE [LARGE SCALE GENOMIC DNA]</scope>
    <source>
        <strain evidence="2 3">VKM Ac-2573</strain>
    </source>
</reference>
<feature type="transmembrane region" description="Helical" evidence="1">
    <location>
        <begin position="101"/>
        <end position="119"/>
    </location>
</feature>
<evidence type="ECO:0000313" key="2">
    <source>
        <dbReference type="EMBL" id="TDW70963.1"/>
    </source>
</evidence>
<evidence type="ECO:0000313" key="3">
    <source>
        <dbReference type="Proteomes" id="UP000295146"/>
    </source>
</evidence>
<keyword evidence="1" id="KW-0812">Transmembrane</keyword>
<dbReference type="RefSeq" id="WP_134106079.1">
    <property type="nucleotide sequence ID" value="NZ_SODP01000002.1"/>
</dbReference>
<feature type="transmembrane region" description="Helical" evidence="1">
    <location>
        <begin position="73"/>
        <end position="95"/>
    </location>
</feature>
<dbReference type="AlphaFoldDB" id="A0A4R8CBL7"/>
<dbReference type="EMBL" id="SODP01000002">
    <property type="protein sequence ID" value="TDW70963.1"/>
    <property type="molecule type" value="Genomic_DNA"/>
</dbReference>
<dbReference type="OrthoDB" id="9887652at2"/>